<protein>
    <submittedName>
        <fullName evidence="1">Uncharacterized protein</fullName>
    </submittedName>
</protein>
<dbReference type="RefSeq" id="WP_163067252.1">
    <property type="nucleotide sequence ID" value="NZ_CP048649.1"/>
</dbReference>
<dbReference type="InterPro" id="IPR008983">
    <property type="entry name" value="Tumour_necrosis_fac-like_dom"/>
</dbReference>
<sequence>MSTQILQIQRLIAGPVGAGATLLFDSTVISAGNMTYDNVTGLVSLNEPGTYEVHWWVATQSSVSGVGVGFELFTSQEAVILGNSPAKIGEVVGMGLIKVETAPATVGLRNSGGGMIYDSAAMPVKASLAVIGQENRTETSMTCFAMRQLANLLEQMITAYGSSTWSVFMNTLPSYSGQPIDLYQAPGAAGPWFLRLLDGGGSYQALALGNLNAVYPGEGTVWDPAFTFLPLPEPVPEGCDADAAFGVVSYVPVGTDLSMNMGPNVSASGRVYRNEPGVLVLSDDDGNTPIVVSSLRIARLLTTSDPLSFLSGRSTEKAALPKIEVLPVKG</sequence>
<evidence type="ECO:0000313" key="1">
    <source>
        <dbReference type="EMBL" id="QIB70012.1"/>
    </source>
</evidence>
<accession>A0A858BX74</accession>
<dbReference type="KEGG" id="abut:Ami103574_12205"/>
<organism evidence="1 2">
    <name type="scientific">Aminipila butyrica</name>
    <dbReference type="NCBI Taxonomy" id="433296"/>
    <lineage>
        <taxon>Bacteria</taxon>
        <taxon>Bacillati</taxon>
        <taxon>Bacillota</taxon>
        <taxon>Clostridia</taxon>
        <taxon>Peptostreptococcales</taxon>
        <taxon>Anaerovoracaceae</taxon>
        <taxon>Aminipila</taxon>
    </lineage>
</organism>
<reference evidence="1 2" key="1">
    <citation type="submission" date="2020-02" db="EMBL/GenBank/DDBJ databases">
        <authorList>
            <person name="Kim Y.B."/>
            <person name="Roh S.W."/>
        </authorList>
    </citation>
    <scope>NUCLEOTIDE SEQUENCE [LARGE SCALE GENOMIC DNA]</scope>
    <source>
        <strain evidence="1 2">DSM 103574</strain>
    </source>
</reference>
<gene>
    <name evidence="1" type="ORF">Ami103574_12205</name>
</gene>
<name>A0A858BX74_9FIRM</name>
<dbReference type="Gene3D" id="2.60.120.40">
    <property type="match status" value="1"/>
</dbReference>
<dbReference type="AlphaFoldDB" id="A0A858BX74"/>
<dbReference type="Proteomes" id="UP000466848">
    <property type="component" value="Chromosome"/>
</dbReference>
<dbReference type="EMBL" id="CP048649">
    <property type="protein sequence ID" value="QIB70012.1"/>
    <property type="molecule type" value="Genomic_DNA"/>
</dbReference>
<keyword evidence="2" id="KW-1185">Reference proteome</keyword>
<proteinExistence type="predicted"/>
<evidence type="ECO:0000313" key="2">
    <source>
        <dbReference type="Proteomes" id="UP000466848"/>
    </source>
</evidence>